<dbReference type="EMBL" id="OX336137">
    <property type="protein sequence ID" value="CAI2718835.1"/>
    <property type="molecule type" value="Genomic_DNA"/>
</dbReference>
<reference evidence="3 4" key="1">
    <citation type="submission" date="2022-09" db="EMBL/GenBank/DDBJ databases">
        <authorList>
            <person name="Kop L."/>
        </authorList>
    </citation>
    <scope>NUCLEOTIDE SEQUENCE [LARGE SCALE GENOMIC DNA]</scope>
    <source>
        <strain evidence="3 4">347</strain>
    </source>
</reference>
<dbReference type="PROSITE" id="PS51257">
    <property type="entry name" value="PROKAR_LIPOPROTEIN"/>
    <property type="match status" value="1"/>
</dbReference>
<feature type="compositionally biased region" description="Polar residues" evidence="1">
    <location>
        <begin position="83"/>
        <end position="93"/>
    </location>
</feature>
<gene>
    <name evidence="3" type="ORF">NSPWAT_1979</name>
</gene>
<feature type="signal peptide" evidence="2">
    <location>
        <begin position="1"/>
        <end position="23"/>
    </location>
</feature>
<sequence>MAVKRFIFTTFLLAGCIAVPALAAADTGHTHHGGNPFDLESGTSAHCELNGHQHAHANQRCPHKKPYRSPRTELGLDCGGQTQGTVPAQSTPILKTFGPSRDAVRLASLIPGAYHPEAPSLFVLWETSPPSPPPKSF</sequence>
<evidence type="ECO:0000256" key="2">
    <source>
        <dbReference type="SAM" id="SignalP"/>
    </source>
</evidence>
<proteinExistence type="predicted"/>
<keyword evidence="4" id="KW-1185">Reference proteome</keyword>
<name>A0ABM9HF50_9BACT</name>
<protein>
    <submittedName>
        <fullName evidence="3">Uncharacterized protein</fullName>
    </submittedName>
</protein>
<feature type="compositionally biased region" description="Basic residues" evidence="1">
    <location>
        <begin position="55"/>
        <end position="68"/>
    </location>
</feature>
<feature type="region of interest" description="Disordered" evidence="1">
    <location>
        <begin position="55"/>
        <end position="94"/>
    </location>
</feature>
<evidence type="ECO:0000313" key="3">
    <source>
        <dbReference type="EMBL" id="CAI2718835.1"/>
    </source>
</evidence>
<dbReference type="Proteomes" id="UP001157733">
    <property type="component" value="Chromosome"/>
</dbReference>
<evidence type="ECO:0000256" key="1">
    <source>
        <dbReference type="SAM" id="MobiDB-lite"/>
    </source>
</evidence>
<feature type="chain" id="PRO_5046491655" evidence="2">
    <location>
        <begin position="24"/>
        <end position="137"/>
    </location>
</feature>
<evidence type="ECO:0000313" key="4">
    <source>
        <dbReference type="Proteomes" id="UP001157733"/>
    </source>
</evidence>
<accession>A0ABM9HF50</accession>
<organism evidence="3 4">
    <name type="scientific">Nitrospina watsonii</name>
    <dbReference type="NCBI Taxonomy" id="1323948"/>
    <lineage>
        <taxon>Bacteria</taxon>
        <taxon>Pseudomonadati</taxon>
        <taxon>Nitrospinota/Tectimicrobiota group</taxon>
        <taxon>Nitrospinota</taxon>
        <taxon>Nitrospinia</taxon>
        <taxon>Nitrospinales</taxon>
        <taxon>Nitrospinaceae</taxon>
        <taxon>Nitrospina</taxon>
    </lineage>
</organism>
<keyword evidence="2" id="KW-0732">Signal</keyword>